<feature type="binding site" evidence="7 10">
    <location>
        <position position="355"/>
    </location>
    <ligand>
        <name>Mg(2+)</name>
        <dbReference type="ChEBI" id="CHEBI:18420"/>
    </ligand>
</feature>
<dbReference type="InterPro" id="IPR000836">
    <property type="entry name" value="PRTase_dom"/>
</dbReference>
<keyword evidence="6 7" id="KW-0315">Glutamine amidotransferase</keyword>
<keyword evidence="7 11" id="KW-0408">Iron</keyword>
<evidence type="ECO:0000256" key="1">
    <source>
        <dbReference type="ARBA" id="ARBA00005209"/>
    </source>
</evidence>
<sequence length="496" mass="55193">MTLLHEECGVVGVSFKEESQAALTLYYALYALQHRGQESAGITVHDGMQLWTLKDMGMVPDVFNRRDIQRLKGHTGIGHVRYSTTGGSKIENCQPLHVSSKSGTIAIAHNGNLVNSKELRCELEREGRIFLSESDTEVIAHLLVKELMHYDLEDAIQELIRRLIGSYSLVVLVDDKLIVIRDPLGIKPMCLGRIENGFVVASESVAIDILNGELIRDIAPGEVLIFSNGTYESRQLVKSKNYAHCVFEYIYFARPDSIIDGELVYNVRMRIGQTLSEEHPVKADIVSPVPDSGITYAIGFSKKSGIDYMEGLMKNRYIGRTFIMPGQDMRETAVRLKLNTIKPNIEGKSIVLVDDSIVRGTTSRRIIDLMRKSGTKEVHMRVASPPIISPCYLGIDMATREELVAAHKAVKGVEAVINADSLGYLSIEGLVRSIGIPYDDLCVGCLTGVYPVEIPGERCAKRQLKLSEFDEPVKKELRSLGSSKFNEPIKIENLKR</sequence>
<dbReference type="GO" id="GO:0009113">
    <property type="term" value="P:purine nucleobase biosynthetic process"/>
    <property type="evidence" value="ECO:0007669"/>
    <property type="project" value="UniProtKB-UniRule"/>
</dbReference>
<comment type="cofactor">
    <cofactor evidence="7 11">
        <name>[4Fe-4S] cluster</name>
        <dbReference type="ChEBI" id="CHEBI:49883"/>
    </cofactor>
    <text evidence="7 11">Binds 1 [4Fe-4S] cluster per subunit.</text>
</comment>
<name>A0A062V1R7_9EURY</name>
<comment type="pathway">
    <text evidence="1 7 8">Purine metabolism; IMP biosynthesis via de novo pathway; N(1)-(5-phospho-D-ribosyl)glycinamide from 5-phospho-alpha-D-ribose 1-diphosphate: step 1/2.</text>
</comment>
<dbReference type="GO" id="GO:0000287">
    <property type="term" value="F:magnesium ion binding"/>
    <property type="evidence" value="ECO:0007669"/>
    <property type="project" value="UniProtKB-UniRule"/>
</dbReference>
<organism evidence="13 14">
    <name type="scientific">Candidatus Methanoperedens nitratireducens</name>
    <dbReference type="NCBI Taxonomy" id="1392998"/>
    <lineage>
        <taxon>Archaea</taxon>
        <taxon>Methanobacteriati</taxon>
        <taxon>Methanobacteriota</taxon>
        <taxon>Stenosarchaea group</taxon>
        <taxon>Methanomicrobia</taxon>
        <taxon>Methanosarcinales</taxon>
        <taxon>ANME-2 cluster</taxon>
        <taxon>Candidatus Methanoperedentaceae</taxon>
        <taxon>Candidatus Methanoperedens</taxon>
    </lineage>
</organism>
<comment type="similarity">
    <text evidence="2 7 8">In the C-terminal section; belongs to the purine/pyrimidine phosphoribosyltransferase family.</text>
</comment>
<dbReference type="HAMAP" id="MF_01931">
    <property type="entry name" value="PurF"/>
    <property type="match status" value="1"/>
</dbReference>
<dbReference type="PANTHER" id="PTHR11907">
    <property type="entry name" value="AMIDOPHOSPHORIBOSYLTRANSFERASE"/>
    <property type="match status" value="1"/>
</dbReference>
<feature type="domain" description="Glutamine amidotransferase type-2" evidence="12">
    <location>
        <begin position="8"/>
        <end position="229"/>
    </location>
</feature>
<evidence type="ECO:0000313" key="13">
    <source>
        <dbReference type="EMBL" id="KCZ70573.1"/>
    </source>
</evidence>
<dbReference type="SUPFAM" id="SSF56235">
    <property type="entry name" value="N-terminal nucleophile aminohydrolases (Ntn hydrolases)"/>
    <property type="match status" value="1"/>
</dbReference>
<dbReference type="GO" id="GO:0004044">
    <property type="term" value="F:amidophosphoribosyltransferase activity"/>
    <property type="evidence" value="ECO:0007669"/>
    <property type="project" value="UniProtKB-UniRule"/>
</dbReference>
<feature type="binding site" evidence="7 10">
    <location>
        <position position="354"/>
    </location>
    <ligand>
        <name>Mg(2+)</name>
        <dbReference type="ChEBI" id="CHEBI:18420"/>
    </ligand>
</feature>
<evidence type="ECO:0000256" key="9">
    <source>
        <dbReference type="PIRSR" id="PIRSR000485-1"/>
    </source>
</evidence>
<dbReference type="InterPro" id="IPR029055">
    <property type="entry name" value="Ntn_hydrolases_N"/>
</dbReference>
<accession>A0A062V1R7</accession>
<evidence type="ECO:0000256" key="2">
    <source>
        <dbReference type="ARBA" id="ARBA00010138"/>
    </source>
</evidence>
<dbReference type="PIRSF" id="PIRSF000485">
    <property type="entry name" value="Amd_phspho_trans"/>
    <property type="match status" value="1"/>
</dbReference>
<comment type="caution">
    <text evidence="13">The sequence shown here is derived from an EMBL/GenBank/DDBJ whole genome shotgun (WGS) entry which is preliminary data.</text>
</comment>
<comment type="function">
    <text evidence="7">Catalyzes the formation of phosphoribosylamine from phosphoribosylpyrophosphate (PRPP) and glutamine.</text>
</comment>
<evidence type="ECO:0000313" key="14">
    <source>
        <dbReference type="Proteomes" id="UP000027153"/>
    </source>
</evidence>
<dbReference type="SUPFAM" id="SSF53271">
    <property type="entry name" value="PRTase-like"/>
    <property type="match status" value="1"/>
</dbReference>
<dbReference type="Pfam" id="PF13522">
    <property type="entry name" value="GATase_6"/>
    <property type="match status" value="1"/>
</dbReference>
<dbReference type="Gene3D" id="3.40.50.2020">
    <property type="match status" value="1"/>
</dbReference>
<keyword evidence="7 10" id="KW-0460">Magnesium</keyword>
<feature type="binding site" evidence="7 11">
    <location>
        <position position="442"/>
    </location>
    <ligand>
        <name>[4Fe-4S] cluster</name>
        <dbReference type="ChEBI" id="CHEBI:49883"/>
    </ligand>
</feature>
<evidence type="ECO:0000259" key="12">
    <source>
        <dbReference type="PROSITE" id="PS51278"/>
    </source>
</evidence>
<dbReference type="InterPro" id="IPR035584">
    <property type="entry name" value="PurF_N"/>
</dbReference>
<reference evidence="13 14" key="1">
    <citation type="journal article" date="2013" name="Nature">
        <title>Anaerobic oxidation of methane coupled to nitrate reduction in a novel archaeal lineage.</title>
        <authorList>
            <person name="Haroon M.F."/>
            <person name="Hu S."/>
            <person name="Shi Y."/>
            <person name="Imelfort M."/>
            <person name="Keller J."/>
            <person name="Hugenholtz P."/>
            <person name="Yuan Z."/>
            <person name="Tyson G.W."/>
        </authorList>
    </citation>
    <scope>NUCLEOTIDE SEQUENCE [LARGE SCALE GENOMIC DNA]</scope>
    <source>
        <strain evidence="13 14">ANME-2d</strain>
    </source>
</reference>
<dbReference type="InterPro" id="IPR029057">
    <property type="entry name" value="PRTase-like"/>
</dbReference>
<gene>
    <name evidence="7" type="primary">purF</name>
    <name evidence="13" type="ORF">ANME2D_02594</name>
</gene>
<keyword evidence="7 11" id="KW-0411">Iron-sulfur</keyword>
<dbReference type="InterPro" id="IPR017932">
    <property type="entry name" value="GATase_2_dom"/>
</dbReference>
<comment type="cofactor">
    <cofactor evidence="7 10">
        <name>Mg(2+)</name>
        <dbReference type="ChEBI" id="CHEBI:18420"/>
    </cofactor>
    <text evidence="7 10">Binds 1 Mg(2+) ion per subunit.</text>
</comment>
<proteinExistence type="inferred from homology"/>
<dbReference type="EMBL" id="JMIY01000007">
    <property type="protein sequence ID" value="KCZ70573.1"/>
    <property type="molecule type" value="Genomic_DNA"/>
</dbReference>
<keyword evidence="7" id="KW-0004">4Fe-4S</keyword>
<dbReference type="CDD" id="cd00715">
    <property type="entry name" value="GPATase_N"/>
    <property type="match status" value="1"/>
</dbReference>
<evidence type="ECO:0000256" key="6">
    <source>
        <dbReference type="ARBA" id="ARBA00022962"/>
    </source>
</evidence>
<dbReference type="AlphaFoldDB" id="A0A062V1R7"/>
<evidence type="ECO:0000256" key="7">
    <source>
        <dbReference type="HAMAP-Rule" id="MF_01931"/>
    </source>
</evidence>
<dbReference type="CDD" id="cd06223">
    <property type="entry name" value="PRTases_typeI"/>
    <property type="match status" value="1"/>
</dbReference>
<evidence type="ECO:0000256" key="10">
    <source>
        <dbReference type="PIRSR" id="PIRSR000485-2"/>
    </source>
</evidence>
<feature type="active site" description="Nucleophile" evidence="7 9">
    <location>
        <position position="8"/>
    </location>
</feature>
<dbReference type="PATRIC" id="fig|1392998.3.peg.2895"/>
<evidence type="ECO:0000256" key="3">
    <source>
        <dbReference type="ARBA" id="ARBA00022676"/>
    </source>
</evidence>
<keyword evidence="5 7" id="KW-0658">Purine biosynthesis</keyword>
<evidence type="ECO:0000256" key="5">
    <source>
        <dbReference type="ARBA" id="ARBA00022755"/>
    </source>
</evidence>
<keyword evidence="3 7" id="KW-0328">Glycosyltransferase</keyword>
<evidence type="ECO:0000256" key="8">
    <source>
        <dbReference type="PIRNR" id="PIRNR000485"/>
    </source>
</evidence>
<keyword evidence="14" id="KW-1185">Reference proteome</keyword>
<keyword evidence="7 10" id="KW-0479">Metal-binding</keyword>
<dbReference type="Gene3D" id="3.60.20.10">
    <property type="entry name" value="Glutamine Phosphoribosylpyrophosphate, subunit 1, domain 1"/>
    <property type="match status" value="1"/>
</dbReference>
<keyword evidence="4 7" id="KW-0808">Transferase</keyword>
<dbReference type="UniPathway" id="UPA00074">
    <property type="reaction ID" value="UER00124"/>
</dbReference>
<feature type="binding site" evidence="7 10">
    <location>
        <position position="292"/>
    </location>
    <ligand>
        <name>Mg(2+)</name>
        <dbReference type="ChEBI" id="CHEBI:18420"/>
    </ligand>
</feature>
<dbReference type="NCBIfam" id="TIGR01134">
    <property type="entry name" value="purF"/>
    <property type="match status" value="1"/>
</dbReference>
<dbReference type="GO" id="GO:0006189">
    <property type="term" value="P:'de novo' IMP biosynthetic process"/>
    <property type="evidence" value="ECO:0007669"/>
    <property type="project" value="UniProtKB-UniRule"/>
</dbReference>
<dbReference type="Proteomes" id="UP000027153">
    <property type="component" value="Unassembled WGS sequence"/>
</dbReference>
<feature type="binding site" evidence="7 11">
    <location>
        <position position="391"/>
    </location>
    <ligand>
        <name>[4Fe-4S] cluster</name>
        <dbReference type="ChEBI" id="CHEBI:49883"/>
    </ligand>
</feature>
<evidence type="ECO:0000256" key="11">
    <source>
        <dbReference type="PIRSR" id="PIRSR000485-3"/>
    </source>
</evidence>
<feature type="binding site" evidence="7 11">
    <location>
        <position position="445"/>
    </location>
    <ligand>
        <name>[4Fe-4S] cluster</name>
        <dbReference type="ChEBI" id="CHEBI:49883"/>
    </ligand>
</feature>
<comment type="catalytic activity">
    <reaction evidence="7 8">
        <text>5-phospho-beta-D-ribosylamine + L-glutamate + diphosphate = 5-phospho-alpha-D-ribose 1-diphosphate + L-glutamine + H2O</text>
        <dbReference type="Rhea" id="RHEA:14905"/>
        <dbReference type="ChEBI" id="CHEBI:15377"/>
        <dbReference type="ChEBI" id="CHEBI:29985"/>
        <dbReference type="ChEBI" id="CHEBI:33019"/>
        <dbReference type="ChEBI" id="CHEBI:58017"/>
        <dbReference type="ChEBI" id="CHEBI:58359"/>
        <dbReference type="ChEBI" id="CHEBI:58681"/>
        <dbReference type="EC" id="2.4.2.14"/>
    </reaction>
</comment>
<dbReference type="GO" id="GO:0051539">
    <property type="term" value="F:4 iron, 4 sulfur cluster binding"/>
    <property type="evidence" value="ECO:0007669"/>
    <property type="project" value="UniProtKB-KW"/>
</dbReference>
<dbReference type="EC" id="2.4.2.14" evidence="7"/>
<dbReference type="PROSITE" id="PS51278">
    <property type="entry name" value="GATASE_TYPE_2"/>
    <property type="match status" value="1"/>
</dbReference>
<dbReference type="InterPro" id="IPR005854">
    <property type="entry name" value="PurF"/>
</dbReference>
<protein>
    <recommendedName>
        <fullName evidence="7">Amidophosphoribosyltransferase</fullName>
        <shortName evidence="7">ATase</shortName>
        <ecNumber evidence="7">2.4.2.14</ecNumber>
    </recommendedName>
    <alternativeName>
        <fullName evidence="7">Glutamine phosphoribosylpyrophosphate amidotransferase</fullName>
        <shortName evidence="7">GPATase</shortName>
    </alternativeName>
</protein>
<evidence type="ECO:0000256" key="4">
    <source>
        <dbReference type="ARBA" id="ARBA00022679"/>
    </source>
</evidence>
<feature type="binding site" evidence="7 11">
    <location>
        <position position="245"/>
    </location>
    <ligand>
        <name>[4Fe-4S] cluster</name>
        <dbReference type="ChEBI" id="CHEBI:49883"/>
    </ligand>
</feature>